<evidence type="ECO:0000256" key="8">
    <source>
        <dbReference type="ARBA" id="ARBA00023157"/>
    </source>
</evidence>
<dbReference type="PANTHER" id="PTHR13869:SF19">
    <property type="entry name" value="MYELIN PROTEIN ZERO-LIKE PROTEIN 1"/>
    <property type="match status" value="1"/>
</dbReference>
<evidence type="ECO:0000256" key="14">
    <source>
        <dbReference type="SAM" id="MobiDB-lite"/>
    </source>
</evidence>
<feature type="domain" description="Ig-like" evidence="16">
    <location>
        <begin position="192"/>
        <end position="323"/>
    </location>
</feature>
<keyword evidence="8" id="KW-1015">Disulfide bond</keyword>
<dbReference type="InterPro" id="IPR003599">
    <property type="entry name" value="Ig_sub"/>
</dbReference>
<evidence type="ECO:0000259" key="16">
    <source>
        <dbReference type="PROSITE" id="PS50835"/>
    </source>
</evidence>
<protein>
    <recommendedName>
        <fullName evidence="3">Myelin protein P0</fullName>
    </recommendedName>
    <alternativeName>
        <fullName evidence="12">Myelin peripheral protein</fullName>
    </alternativeName>
    <alternativeName>
        <fullName evidence="11">Myelin protein zero</fullName>
    </alternativeName>
</protein>
<evidence type="ECO:0000256" key="3">
    <source>
        <dbReference type="ARBA" id="ARBA00020871"/>
    </source>
</evidence>
<keyword evidence="9" id="KW-0325">Glycoprotein</keyword>
<reference evidence="17" key="1">
    <citation type="submission" date="2025-08" db="UniProtKB">
        <authorList>
            <consortium name="Ensembl"/>
        </authorList>
    </citation>
    <scope>IDENTIFICATION</scope>
</reference>
<dbReference type="Gene3D" id="2.60.40.10">
    <property type="entry name" value="Immunoglobulins"/>
    <property type="match status" value="1"/>
</dbReference>
<evidence type="ECO:0000256" key="5">
    <source>
        <dbReference type="ARBA" id="ARBA00022729"/>
    </source>
</evidence>
<dbReference type="InterPro" id="IPR007110">
    <property type="entry name" value="Ig-like_dom"/>
</dbReference>
<organism evidence="17 18">
    <name type="scientific">Leptobrachium leishanense</name>
    <name type="common">Leishan spiny toad</name>
    <dbReference type="NCBI Taxonomy" id="445787"/>
    <lineage>
        <taxon>Eukaryota</taxon>
        <taxon>Metazoa</taxon>
        <taxon>Chordata</taxon>
        <taxon>Craniata</taxon>
        <taxon>Vertebrata</taxon>
        <taxon>Euteleostomi</taxon>
        <taxon>Amphibia</taxon>
        <taxon>Batrachia</taxon>
        <taxon>Anura</taxon>
        <taxon>Pelobatoidea</taxon>
        <taxon>Megophryidae</taxon>
        <taxon>Leptobrachium</taxon>
    </lineage>
</organism>
<proteinExistence type="inferred from homology"/>
<evidence type="ECO:0000256" key="10">
    <source>
        <dbReference type="ARBA" id="ARBA00023319"/>
    </source>
</evidence>
<keyword evidence="7 15" id="KW-0472">Membrane</keyword>
<sequence>MSVYPMPTQSSLTVSIPHTHTEPPHCQYTPCPPRAPSLSVYPIPTQSPLSMSVYPIPTQRSLTVSIPHAHPELPHCQYTPCPPRAPSLSVYPMPTQSSLTVSIPHTHTEPPQHVSIPHAHPELPHCQYTPCPHRAPSACQYTPCPHRAPSACQYTPCPPRAPSLSVYPISRAPCFCTHEEPAPPFSLTHTCPLLVITPFFPRSARWVTALELYAPDELFAENGTDIRLPCTFKSTEVTSMATVVIWKRKGQTSASSDVTIWYYSHGSNFPGKDDFKDRISWAGDLNKRDVSIKIKNIQFKDNGTYECQVFNPPDVNSVPKKIKLRVVEKENLPVSNVPYLVGIICGVIGGVLLIAILIFALVICKKKQSRKHYSGGSCSTTESLMSAVKQPPAQTSPSDTEALGKPTTSRPIQGPVIYAQLDHSGKAGNQIIKSETVVYSDIRRLC</sequence>
<accession>A0A8C5LJZ4</accession>
<dbReference type="Ensembl" id="ENSLLET00000000335.1">
    <property type="protein sequence ID" value="ENSLLEP00000000315.1"/>
    <property type="gene ID" value="ENSLLEG00000000215.1"/>
</dbReference>
<evidence type="ECO:0000256" key="4">
    <source>
        <dbReference type="ARBA" id="ARBA00022692"/>
    </source>
</evidence>
<keyword evidence="10" id="KW-0393">Immunoglobulin domain</keyword>
<dbReference type="SMART" id="SM00406">
    <property type="entry name" value="IGv"/>
    <property type="match status" value="1"/>
</dbReference>
<evidence type="ECO:0000256" key="6">
    <source>
        <dbReference type="ARBA" id="ARBA00022989"/>
    </source>
</evidence>
<dbReference type="InterPro" id="IPR000920">
    <property type="entry name" value="Myelin_P0-rel"/>
</dbReference>
<dbReference type="Pfam" id="PF07686">
    <property type="entry name" value="V-set"/>
    <property type="match status" value="1"/>
</dbReference>
<dbReference type="OrthoDB" id="8831214at2759"/>
<feature type="transmembrane region" description="Helical" evidence="15">
    <location>
        <begin position="339"/>
        <end position="364"/>
    </location>
</feature>
<evidence type="ECO:0000313" key="17">
    <source>
        <dbReference type="Ensembl" id="ENSLLEP00000000315.1"/>
    </source>
</evidence>
<dbReference type="GO" id="GO:0005925">
    <property type="term" value="C:focal adhesion"/>
    <property type="evidence" value="ECO:0007669"/>
    <property type="project" value="TreeGrafter"/>
</dbReference>
<dbReference type="InterPro" id="IPR036179">
    <property type="entry name" value="Ig-like_dom_sf"/>
</dbReference>
<dbReference type="SUPFAM" id="SSF48726">
    <property type="entry name" value="Immunoglobulin"/>
    <property type="match status" value="1"/>
</dbReference>
<dbReference type="GO" id="GO:0009986">
    <property type="term" value="C:cell surface"/>
    <property type="evidence" value="ECO:0007669"/>
    <property type="project" value="TreeGrafter"/>
</dbReference>
<dbReference type="InterPro" id="IPR013106">
    <property type="entry name" value="Ig_V-set"/>
</dbReference>
<keyword evidence="4 15" id="KW-0812">Transmembrane</keyword>
<name>A0A8C5LJZ4_9ANUR</name>
<evidence type="ECO:0000256" key="11">
    <source>
        <dbReference type="ARBA" id="ARBA00029587"/>
    </source>
</evidence>
<dbReference type="Proteomes" id="UP000694569">
    <property type="component" value="Unplaced"/>
</dbReference>
<dbReference type="InterPro" id="IPR013783">
    <property type="entry name" value="Ig-like_fold"/>
</dbReference>
<dbReference type="PROSITE" id="PS50835">
    <property type="entry name" value="IG_LIKE"/>
    <property type="match status" value="1"/>
</dbReference>
<evidence type="ECO:0000256" key="13">
    <source>
        <dbReference type="ARBA" id="ARBA00058349"/>
    </source>
</evidence>
<evidence type="ECO:0000256" key="2">
    <source>
        <dbReference type="ARBA" id="ARBA00007180"/>
    </source>
</evidence>
<evidence type="ECO:0000256" key="12">
    <source>
        <dbReference type="ARBA" id="ARBA00032781"/>
    </source>
</evidence>
<keyword evidence="5" id="KW-0732">Signal</keyword>
<evidence type="ECO:0000256" key="7">
    <source>
        <dbReference type="ARBA" id="ARBA00023136"/>
    </source>
</evidence>
<dbReference type="GO" id="GO:0005886">
    <property type="term" value="C:plasma membrane"/>
    <property type="evidence" value="ECO:0007669"/>
    <property type="project" value="TreeGrafter"/>
</dbReference>
<feature type="region of interest" description="Disordered" evidence="14">
    <location>
        <begin position="384"/>
        <end position="411"/>
    </location>
</feature>
<evidence type="ECO:0000256" key="9">
    <source>
        <dbReference type="ARBA" id="ARBA00023180"/>
    </source>
</evidence>
<dbReference type="FunFam" id="2.60.40.10:FF:000193">
    <property type="entry name" value="Myelin protein zero-like 1 like"/>
    <property type="match status" value="1"/>
</dbReference>
<evidence type="ECO:0000256" key="15">
    <source>
        <dbReference type="SAM" id="Phobius"/>
    </source>
</evidence>
<dbReference type="AlphaFoldDB" id="A0A8C5LJZ4"/>
<reference evidence="17" key="2">
    <citation type="submission" date="2025-09" db="UniProtKB">
        <authorList>
            <consortium name="Ensembl"/>
        </authorList>
    </citation>
    <scope>IDENTIFICATION</scope>
</reference>
<evidence type="ECO:0000256" key="1">
    <source>
        <dbReference type="ARBA" id="ARBA00004479"/>
    </source>
</evidence>
<keyword evidence="6 15" id="KW-1133">Transmembrane helix</keyword>
<dbReference type="PRINTS" id="PR00213">
    <property type="entry name" value="MYELINP0"/>
</dbReference>
<keyword evidence="18" id="KW-1185">Reference proteome</keyword>
<evidence type="ECO:0000313" key="18">
    <source>
        <dbReference type="Proteomes" id="UP000694569"/>
    </source>
</evidence>
<comment type="function">
    <text evidence="13">Creation of an extracellular membrane face which guides the wrapping process and ultimately compacts adjacent lamellae.</text>
</comment>
<dbReference type="PANTHER" id="PTHR13869">
    <property type="entry name" value="MYELIN P0 RELATED"/>
    <property type="match status" value="1"/>
</dbReference>
<comment type="similarity">
    <text evidence="2">Belongs to the myelin P0 protein family.</text>
</comment>
<dbReference type="SMART" id="SM00409">
    <property type="entry name" value="IG"/>
    <property type="match status" value="1"/>
</dbReference>
<gene>
    <name evidence="17" type="primary">MPZL1</name>
</gene>
<dbReference type="GeneTree" id="ENSGT01030000234556"/>
<comment type="subcellular location">
    <subcellularLocation>
        <location evidence="1">Membrane</location>
        <topology evidence="1">Single-pass type I membrane protein</topology>
    </subcellularLocation>
</comment>